<evidence type="ECO:0000313" key="3">
    <source>
        <dbReference type="Proteomes" id="UP000076486"/>
    </source>
</evidence>
<accession>A0A162AMC1</accession>
<protein>
    <submittedName>
        <fullName evidence="2">Uncharacterized protein</fullName>
    </submittedName>
</protein>
<dbReference type="EMBL" id="AUYC01000036">
    <property type="protein sequence ID" value="KZN61820.1"/>
    <property type="molecule type" value="Genomic_DNA"/>
</dbReference>
<reference evidence="2 3" key="1">
    <citation type="submission" date="2013-07" db="EMBL/GenBank/DDBJ databases">
        <title>Comparative Genomic and Metabolomic Analysis of Twelve Strains of Pseudoalteromonas luteoviolacea.</title>
        <authorList>
            <person name="Vynne N.G."/>
            <person name="Mansson M."/>
            <person name="Gram L."/>
        </authorList>
    </citation>
    <scope>NUCLEOTIDE SEQUENCE [LARGE SCALE GENOMIC DNA]</scope>
    <source>
        <strain evidence="2 3">CPMOR-1</strain>
    </source>
</reference>
<dbReference type="Proteomes" id="UP000076486">
    <property type="component" value="Unassembled WGS sequence"/>
</dbReference>
<comment type="caution">
    <text evidence="2">The sequence shown here is derived from an EMBL/GenBank/DDBJ whole genome shotgun (WGS) entry which is preliminary data.</text>
</comment>
<keyword evidence="1" id="KW-0472">Membrane</keyword>
<keyword evidence="1" id="KW-0812">Transmembrane</keyword>
<keyword evidence="1" id="KW-1133">Transmembrane helix</keyword>
<gene>
    <name evidence="2" type="ORF">N473_21775</name>
</gene>
<feature type="transmembrane region" description="Helical" evidence="1">
    <location>
        <begin position="40"/>
        <end position="61"/>
    </location>
</feature>
<name>A0A162AMC1_9GAMM</name>
<evidence type="ECO:0000313" key="2">
    <source>
        <dbReference type="EMBL" id="KZN61820.1"/>
    </source>
</evidence>
<proteinExistence type="predicted"/>
<dbReference type="AlphaFoldDB" id="A0A162AMC1"/>
<evidence type="ECO:0000256" key="1">
    <source>
        <dbReference type="SAM" id="Phobius"/>
    </source>
</evidence>
<organism evidence="2 3">
    <name type="scientific">Pseudoalteromonas luteoviolacea CPMOR-1</name>
    <dbReference type="NCBI Taxonomy" id="1365248"/>
    <lineage>
        <taxon>Bacteria</taxon>
        <taxon>Pseudomonadati</taxon>
        <taxon>Pseudomonadota</taxon>
        <taxon>Gammaproteobacteria</taxon>
        <taxon>Alteromonadales</taxon>
        <taxon>Pseudoalteromonadaceae</taxon>
        <taxon>Pseudoalteromonas</taxon>
    </lineage>
</organism>
<sequence>MVLLKRVYDYERSEDILFAQGGVSNVNHAHFITKDQGKRLFIFIALISQIALYALTGLADFKKRIRIILLP</sequence>